<dbReference type="AlphaFoldDB" id="A0A398CW21"/>
<feature type="domain" description="FAD-binding FR-type" evidence="1">
    <location>
        <begin position="1"/>
        <end position="95"/>
    </location>
</feature>
<dbReference type="PROSITE" id="PS51384">
    <property type="entry name" value="FAD_FR"/>
    <property type="match status" value="1"/>
</dbReference>
<organism evidence="2 3">
    <name type="scientific">Candidatus Cryosericum odellii</name>
    <dbReference type="NCBI Taxonomy" id="2290917"/>
    <lineage>
        <taxon>Bacteria</taxon>
        <taxon>Pseudomonadati</taxon>
        <taxon>Caldisericota/Cryosericota group</taxon>
        <taxon>Candidatus Cryosericota</taxon>
        <taxon>Candidatus Cryosericia</taxon>
        <taxon>Candidatus Cryosericales</taxon>
        <taxon>Candidatus Cryosericaceae</taxon>
        <taxon>Candidatus Cryosericum</taxon>
    </lineage>
</organism>
<gene>
    <name evidence="2" type="ORF">SMC6_06040</name>
</gene>
<dbReference type="Pfam" id="PF00970">
    <property type="entry name" value="FAD_binding_6"/>
    <property type="match status" value="1"/>
</dbReference>
<evidence type="ECO:0000313" key="3">
    <source>
        <dbReference type="Proteomes" id="UP000266260"/>
    </source>
</evidence>
<protein>
    <submittedName>
        <fullName evidence="2">Dihydroorotate dehydrogenase electron transfer subunit</fullName>
    </submittedName>
</protein>
<dbReference type="PANTHER" id="PTHR43513">
    <property type="entry name" value="DIHYDROOROTATE DEHYDROGENASE B (NAD(+)), ELECTRON TRANSFER SUBUNIT"/>
    <property type="match status" value="1"/>
</dbReference>
<dbReference type="InterPro" id="IPR050353">
    <property type="entry name" value="PyrK_electron_transfer"/>
</dbReference>
<dbReference type="Proteomes" id="UP000266260">
    <property type="component" value="Unassembled WGS sequence"/>
</dbReference>
<dbReference type="PANTHER" id="PTHR43513:SF3">
    <property type="entry name" value="DIHYDROOROTATE DEHYDROGENASE B (NAD(+)), ELECTRON TRANSFER SUBUNIT-RELATED"/>
    <property type="match status" value="1"/>
</dbReference>
<dbReference type="Gene3D" id="2.40.30.10">
    <property type="entry name" value="Translation factors"/>
    <property type="match status" value="1"/>
</dbReference>
<feature type="non-terminal residue" evidence="2">
    <location>
        <position position="112"/>
    </location>
</feature>
<sequence>MIDATIRQMSFSTDRSLLLLAVDWRVDVRPGQFAMLKVGDWPVVPRPFSICAQDREADTTSFLIRRKGLLWEQLLRLQPGATVQIKGPLGNGFPELPAPLLVGGGCGVAPLL</sequence>
<dbReference type="InterPro" id="IPR008333">
    <property type="entry name" value="Cbr1-like_FAD-bd_dom"/>
</dbReference>
<comment type="caution">
    <text evidence="2">The sequence shown here is derived from an EMBL/GenBank/DDBJ whole genome shotgun (WGS) entry which is preliminary data.</text>
</comment>
<dbReference type="SUPFAM" id="SSF63380">
    <property type="entry name" value="Riboflavin synthase domain-like"/>
    <property type="match status" value="1"/>
</dbReference>
<keyword evidence="3" id="KW-1185">Reference proteome</keyword>
<dbReference type="InterPro" id="IPR017938">
    <property type="entry name" value="Riboflavin_synthase-like_b-brl"/>
</dbReference>
<evidence type="ECO:0000259" key="1">
    <source>
        <dbReference type="PROSITE" id="PS51384"/>
    </source>
</evidence>
<dbReference type="InterPro" id="IPR017927">
    <property type="entry name" value="FAD-bd_FR_type"/>
</dbReference>
<name>A0A398CW21_9BACT</name>
<dbReference type="GO" id="GO:0016491">
    <property type="term" value="F:oxidoreductase activity"/>
    <property type="evidence" value="ECO:0007669"/>
    <property type="project" value="InterPro"/>
</dbReference>
<accession>A0A398CW21</accession>
<proteinExistence type="predicted"/>
<evidence type="ECO:0000313" key="2">
    <source>
        <dbReference type="EMBL" id="RIE07576.1"/>
    </source>
</evidence>
<reference evidence="2 3" key="1">
    <citation type="submission" date="2018-09" db="EMBL/GenBank/DDBJ databases">
        <title>Discovery and Ecogenomic Context for Candidatus Cryosericales, a Global Caldiserica Order Active in Thawing Permafrost.</title>
        <authorList>
            <person name="Martinez M.A."/>
            <person name="Woodcroft B.J."/>
            <person name="Ignacio Espinoza J.C."/>
            <person name="Zayed A."/>
            <person name="Singleton C.M."/>
            <person name="Boyd J."/>
            <person name="Li Y.-F."/>
            <person name="Purvine S."/>
            <person name="Maughan H."/>
            <person name="Hodgkins S.B."/>
            <person name="Anderson D."/>
            <person name="Sederholm M."/>
            <person name="Temperton B."/>
            <person name="Saleska S.R."/>
            <person name="Tyson G.W."/>
            <person name="Rich V.I."/>
        </authorList>
    </citation>
    <scope>NUCLEOTIDE SEQUENCE [LARGE SCALE GENOMIC DNA]</scope>
    <source>
        <strain evidence="2 3">SMC6</strain>
    </source>
</reference>
<dbReference type="RefSeq" id="WP_243622551.1">
    <property type="nucleotide sequence ID" value="NZ_QXIT01000101.1"/>
</dbReference>
<dbReference type="EMBL" id="QXIT01000101">
    <property type="protein sequence ID" value="RIE07576.1"/>
    <property type="molecule type" value="Genomic_DNA"/>
</dbReference>